<evidence type="ECO:0008006" key="6">
    <source>
        <dbReference type="Google" id="ProtNLM"/>
    </source>
</evidence>
<dbReference type="AlphaFoldDB" id="A0A8H4RU87"/>
<evidence type="ECO:0000313" key="4">
    <source>
        <dbReference type="EMBL" id="KAF4636140.1"/>
    </source>
</evidence>
<dbReference type="InterPro" id="IPR007112">
    <property type="entry name" value="Expansin/allergen_DPBB_dom"/>
</dbReference>
<dbReference type="OrthoDB" id="5823761at2759"/>
<protein>
    <recommendedName>
        <fullName evidence="6">Expansin-like EG45 domain-containing protein</fullName>
    </recommendedName>
</protein>
<proteinExistence type="predicted"/>
<name>A0A8H4RU87_9HELO</name>
<dbReference type="InterPro" id="IPR007117">
    <property type="entry name" value="Expansin_CBD"/>
</dbReference>
<gene>
    <name evidence="4" type="ORF">G7Y89_g1936</name>
</gene>
<evidence type="ECO:0000256" key="1">
    <source>
        <dbReference type="ARBA" id="ARBA00022729"/>
    </source>
</evidence>
<evidence type="ECO:0000259" key="2">
    <source>
        <dbReference type="PROSITE" id="PS50842"/>
    </source>
</evidence>
<dbReference type="Gene3D" id="2.60.40.760">
    <property type="entry name" value="Expansin, cellulose-binding-like domain"/>
    <property type="match status" value="1"/>
</dbReference>
<dbReference type="Gene3D" id="2.40.40.10">
    <property type="entry name" value="RlpA-like domain"/>
    <property type="match status" value="1"/>
</dbReference>
<feature type="domain" description="Expansin-like CBD" evidence="3">
    <location>
        <begin position="256"/>
        <end position="327"/>
    </location>
</feature>
<organism evidence="4 5">
    <name type="scientific">Cudoniella acicularis</name>
    <dbReference type="NCBI Taxonomy" id="354080"/>
    <lineage>
        <taxon>Eukaryota</taxon>
        <taxon>Fungi</taxon>
        <taxon>Dikarya</taxon>
        <taxon>Ascomycota</taxon>
        <taxon>Pezizomycotina</taxon>
        <taxon>Leotiomycetes</taxon>
        <taxon>Helotiales</taxon>
        <taxon>Tricladiaceae</taxon>
        <taxon>Cudoniella</taxon>
    </lineage>
</organism>
<dbReference type="InterPro" id="IPR036749">
    <property type="entry name" value="Expansin_CBD_sf"/>
</dbReference>
<keyword evidence="1" id="KW-0732">Signal</keyword>
<evidence type="ECO:0000313" key="5">
    <source>
        <dbReference type="Proteomes" id="UP000566819"/>
    </source>
</evidence>
<feature type="domain" description="Expansin-like EG45" evidence="2">
    <location>
        <begin position="106"/>
        <end position="244"/>
    </location>
</feature>
<accession>A0A8H4RU87</accession>
<dbReference type="EMBL" id="JAAMPI010000080">
    <property type="protein sequence ID" value="KAF4636140.1"/>
    <property type="molecule type" value="Genomic_DNA"/>
</dbReference>
<evidence type="ECO:0000259" key="3">
    <source>
        <dbReference type="PROSITE" id="PS50843"/>
    </source>
</evidence>
<dbReference type="PROSITE" id="PS50843">
    <property type="entry name" value="EXPANSIN_CBD"/>
    <property type="match status" value="1"/>
</dbReference>
<dbReference type="PROSITE" id="PS50842">
    <property type="entry name" value="EXPANSIN_EG45"/>
    <property type="match status" value="1"/>
</dbReference>
<sequence length="327" mass="35314">MTEGQQSATVVVSDHWLYCKNLQPLGEEYVVNASGLANQLDIVTAFAVPRDSCGIACYSCVLMTDYYSQCQPNQAGSTTASWTDPMLGSNCNTFCTGYPVLCKDPTGSTLRGNFATPNRDYYTQFWPSLPGDLDNYLSCGECMELIRTKADGTDYAIGEADYTDPIVLEVLGSCLCSANSKWCCGPGADHCGEINFKYGCPLPSGSIHLDLSDIAMGRLQGDGSMANGVIPTQYKRIPCLTPGNVYIWLRDGGGPYYFALSVVNTAGVGSVTNVEIQGYGTNGWTSMIHDPNYSESRPQERYGSWVMPKGAGPSALPIAVRVTKSDW</sequence>
<dbReference type="SUPFAM" id="SSF50685">
    <property type="entry name" value="Barwin-like endoglucanases"/>
    <property type="match status" value="1"/>
</dbReference>
<dbReference type="InterPro" id="IPR051477">
    <property type="entry name" value="Expansin_CellWall"/>
</dbReference>
<dbReference type="Proteomes" id="UP000566819">
    <property type="component" value="Unassembled WGS sequence"/>
</dbReference>
<keyword evidence="5" id="KW-1185">Reference proteome</keyword>
<dbReference type="InterPro" id="IPR036908">
    <property type="entry name" value="RlpA-like_sf"/>
</dbReference>
<comment type="caution">
    <text evidence="4">The sequence shown here is derived from an EMBL/GenBank/DDBJ whole genome shotgun (WGS) entry which is preliminary data.</text>
</comment>
<dbReference type="PANTHER" id="PTHR31836">
    <property type="match status" value="1"/>
</dbReference>
<dbReference type="SUPFAM" id="SSF49590">
    <property type="entry name" value="PHL pollen allergen"/>
    <property type="match status" value="1"/>
</dbReference>
<dbReference type="PANTHER" id="PTHR31836:SF28">
    <property type="entry name" value="SRCR DOMAIN-CONTAINING PROTEIN-RELATED"/>
    <property type="match status" value="1"/>
</dbReference>
<reference evidence="4 5" key="1">
    <citation type="submission" date="2020-03" db="EMBL/GenBank/DDBJ databases">
        <title>Draft Genome Sequence of Cudoniella acicularis.</title>
        <authorList>
            <person name="Buettner E."/>
            <person name="Kellner H."/>
        </authorList>
    </citation>
    <scope>NUCLEOTIDE SEQUENCE [LARGE SCALE GENOMIC DNA]</scope>
    <source>
        <strain evidence="4 5">DSM 108380</strain>
    </source>
</reference>